<evidence type="ECO:0000256" key="6">
    <source>
        <dbReference type="RuleBase" id="RU004057"/>
    </source>
</evidence>
<proteinExistence type="inferred from homology"/>
<evidence type="ECO:0000256" key="7">
    <source>
        <dbReference type="SAM" id="Coils"/>
    </source>
</evidence>
<feature type="transmembrane region" description="Helical" evidence="8">
    <location>
        <begin position="290"/>
        <end position="313"/>
    </location>
</feature>
<feature type="transmembrane region" description="Helical" evidence="8">
    <location>
        <begin position="207"/>
        <end position="231"/>
    </location>
</feature>
<dbReference type="KEGG" id="vta:A0980"/>
<evidence type="ECO:0000256" key="8">
    <source>
        <dbReference type="SAM" id="Phobius"/>
    </source>
</evidence>
<keyword evidence="6" id="KW-0653">Protein transport</keyword>
<evidence type="ECO:0000313" key="11">
    <source>
        <dbReference type="Proteomes" id="UP000235828"/>
    </source>
</evidence>
<evidence type="ECO:0000259" key="9">
    <source>
        <dbReference type="Pfam" id="PF01618"/>
    </source>
</evidence>
<comment type="similarity">
    <text evidence="6">Belongs to the exbB/tolQ family.</text>
</comment>
<dbReference type="AlphaFoldDB" id="A0A2N8ZAM2"/>
<dbReference type="GO" id="GO:0017038">
    <property type="term" value="P:protein import"/>
    <property type="evidence" value="ECO:0007669"/>
    <property type="project" value="TreeGrafter"/>
</dbReference>
<name>A0A2N8ZAM2_9VIBR</name>
<keyword evidence="5 8" id="KW-0472">Membrane</keyword>
<evidence type="ECO:0000256" key="5">
    <source>
        <dbReference type="ARBA" id="ARBA00023136"/>
    </source>
</evidence>
<dbReference type="Pfam" id="PF01618">
    <property type="entry name" value="MotA_ExbB"/>
    <property type="match status" value="1"/>
</dbReference>
<evidence type="ECO:0000256" key="4">
    <source>
        <dbReference type="ARBA" id="ARBA00022989"/>
    </source>
</evidence>
<evidence type="ECO:0000256" key="1">
    <source>
        <dbReference type="ARBA" id="ARBA00004651"/>
    </source>
</evidence>
<dbReference type="InterPro" id="IPR050790">
    <property type="entry name" value="ExbB/TolQ_transport"/>
</dbReference>
<keyword evidence="7" id="KW-0175">Coiled coil</keyword>
<feature type="transmembrane region" description="Helical" evidence="8">
    <location>
        <begin position="333"/>
        <end position="354"/>
    </location>
</feature>
<feature type="coiled-coil region" evidence="7">
    <location>
        <begin position="19"/>
        <end position="67"/>
    </location>
</feature>
<evidence type="ECO:0000313" key="10">
    <source>
        <dbReference type="EMBL" id="SON48959.1"/>
    </source>
</evidence>
<accession>A0A2N8ZAM2</accession>
<keyword evidence="6" id="KW-0813">Transport</keyword>
<comment type="subcellular location">
    <subcellularLocation>
        <location evidence="1">Cell membrane</location>
        <topology evidence="1">Multi-pass membrane protein</topology>
    </subcellularLocation>
    <subcellularLocation>
        <location evidence="6">Membrane</location>
        <topology evidence="6">Multi-pass membrane protein</topology>
    </subcellularLocation>
</comment>
<keyword evidence="2" id="KW-1003">Cell membrane</keyword>
<dbReference type="GO" id="GO:0005886">
    <property type="term" value="C:plasma membrane"/>
    <property type="evidence" value="ECO:0007669"/>
    <property type="project" value="UniProtKB-SubCell"/>
</dbReference>
<dbReference type="EMBL" id="LT960611">
    <property type="protein sequence ID" value="SON48959.1"/>
    <property type="molecule type" value="Genomic_DNA"/>
</dbReference>
<reference evidence="10 11" key="1">
    <citation type="submission" date="2017-10" db="EMBL/GenBank/DDBJ databases">
        <authorList>
            <person name="Banno H."/>
            <person name="Chua N.-H."/>
        </authorList>
    </citation>
    <scope>NUCLEOTIDE SEQUENCE [LARGE SCALE GENOMIC DNA]</scope>
    <source>
        <strain evidence="10">Vibrio tapetis CECT4600</strain>
    </source>
</reference>
<keyword evidence="11" id="KW-1185">Reference proteome</keyword>
<keyword evidence="4 8" id="KW-1133">Transmembrane helix</keyword>
<evidence type="ECO:0000256" key="3">
    <source>
        <dbReference type="ARBA" id="ARBA00022692"/>
    </source>
</evidence>
<dbReference type="PANTHER" id="PTHR30625:SF11">
    <property type="entry name" value="MOTA_TOLQ_EXBB PROTON CHANNEL DOMAIN-CONTAINING PROTEIN"/>
    <property type="match status" value="1"/>
</dbReference>
<keyword evidence="3 8" id="KW-0812">Transmembrane</keyword>
<organism evidence="10 11">
    <name type="scientific">Vibrio tapetis subsp. tapetis</name>
    <dbReference type="NCBI Taxonomy" id="1671868"/>
    <lineage>
        <taxon>Bacteria</taxon>
        <taxon>Pseudomonadati</taxon>
        <taxon>Pseudomonadota</taxon>
        <taxon>Gammaproteobacteria</taxon>
        <taxon>Vibrionales</taxon>
        <taxon>Vibrionaceae</taxon>
        <taxon>Vibrio</taxon>
    </lineage>
</organism>
<dbReference type="InterPro" id="IPR002898">
    <property type="entry name" value="MotA_ExbB_proton_chnl"/>
</dbReference>
<sequence>MEGFRANKQQDLSVLVADVTDTKQRLAQINQDNRDLEIRIIELQQALETKRKQLNQSRETLNDVIETTQVQYVSFSNNARQFSSWKLSEDHQDLSKRNVDIEDIRQFWIELSGQLVATAKVGLKGGEVVLTNGQVVKSLIQHIGPFSQYSEQYGWLKYLPERQLWQQLEPQPQLEIPVSQWLIDPTFGVMLANAKYQSGWFDTYRSAGVVGALIGCVAAFGFAIGLFRFVVLTKEQREVNKQLLQLDTPESSNLLGRVLLKLQSCQEAEHIEDVVDASVSKEMPWLNKGIGTLAVLAAIAPLMGLLGTVGGMIETFSILTSQGVSNSELLSGGIAEALLTTKMGLLTAIPLLLLHCVVKSRALSLAEIVEHQVASLVVDKRHRSRQQCLA</sequence>
<gene>
    <name evidence="10" type="ORF">VTAP4600_A0980</name>
</gene>
<evidence type="ECO:0000256" key="2">
    <source>
        <dbReference type="ARBA" id="ARBA00022475"/>
    </source>
</evidence>
<feature type="domain" description="MotA/TolQ/ExbB proton channel" evidence="9">
    <location>
        <begin position="261"/>
        <end position="368"/>
    </location>
</feature>
<protein>
    <submittedName>
        <fullName evidence="10">MotA/TolQ/ExbB proton channel family protein</fullName>
    </submittedName>
</protein>
<dbReference type="Proteomes" id="UP000235828">
    <property type="component" value="Chromosome A"/>
</dbReference>
<dbReference type="PANTHER" id="PTHR30625">
    <property type="entry name" value="PROTEIN TOLQ"/>
    <property type="match status" value="1"/>
</dbReference>